<sequence>MYDNTILVKKFLDGGMILSELAKYKGFRIGFGIIMILLIIYLADLVSFIFTPVTIIFTTLFAPIAIAGVLYYLLRPLVAFLSKYVPRAVSILIIYLCGIGLIVGLVFLVGPTLQNQFNSLIDNIPVISRELGDMISDLQQSNWFESFQETQDFSFSDIADRLTGFLEGAVDAIGSNFVSLIGIITNIAVIIVIIPFVLFYMLKDGQKLPDQILRFTPDEFHSEGKKVLDDMDSALSSYIQGQIIVSVCVGVLLYIGYLVLGLEYSLVLALVAMLTNVIPFVGPFIGTIPAVIVGFIDSPLTALFVIIVVIIAQQVESNLISPQVMGKKLSVHPLTIIFLLLVAGSFGGLLGLILAIPTYAVAKTVIVNAYRFIKVRKRYKDRQLQQNKS</sequence>
<comment type="caution">
    <text evidence="9">The sequence shown here is derived from an EMBL/GenBank/DDBJ whole genome shotgun (WGS) entry which is preliminary data.</text>
</comment>
<evidence type="ECO:0000313" key="10">
    <source>
        <dbReference type="Proteomes" id="UP000031938"/>
    </source>
</evidence>
<dbReference type="InterPro" id="IPR002549">
    <property type="entry name" value="AI-2E-like"/>
</dbReference>
<gene>
    <name evidence="9" type="ORF">KP78_29830</name>
</gene>
<evidence type="ECO:0000256" key="6">
    <source>
        <dbReference type="ARBA" id="ARBA00022989"/>
    </source>
</evidence>
<dbReference type="EMBL" id="JXRP01000018">
    <property type="protein sequence ID" value="KIL45439.1"/>
    <property type="molecule type" value="Genomic_DNA"/>
</dbReference>
<name>A0A0C2RUM0_9BACL</name>
<dbReference type="PANTHER" id="PTHR21716:SF53">
    <property type="entry name" value="PERMEASE PERM-RELATED"/>
    <property type="match status" value="1"/>
</dbReference>
<evidence type="ECO:0000256" key="1">
    <source>
        <dbReference type="ARBA" id="ARBA00004651"/>
    </source>
</evidence>
<keyword evidence="7 8" id="KW-0472">Membrane</keyword>
<feature type="transmembrane region" description="Helical" evidence="8">
    <location>
        <begin position="85"/>
        <end position="109"/>
    </location>
</feature>
<feature type="transmembrane region" description="Helical" evidence="8">
    <location>
        <begin position="49"/>
        <end position="73"/>
    </location>
</feature>
<evidence type="ECO:0000256" key="4">
    <source>
        <dbReference type="ARBA" id="ARBA00022475"/>
    </source>
</evidence>
<dbReference type="AlphaFoldDB" id="A0A0C2RUM0"/>
<evidence type="ECO:0000256" key="7">
    <source>
        <dbReference type="ARBA" id="ARBA00023136"/>
    </source>
</evidence>
<dbReference type="GO" id="GO:0005886">
    <property type="term" value="C:plasma membrane"/>
    <property type="evidence" value="ECO:0007669"/>
    <property type="project" value="UniProtKB-SubCell"/>
</dbReference>
<protein>
    <recommendedName>
        <fullName evidence="11">AI-2E family transporter</fullName>
    </recommendedName>
</protein>
<accession>A0A0C2RUM0</accession>
<organism evidence="9 10">
    <name type="scientific">Jeotgalibacillus soli</name>
    <dbReference type="NCBI Taxonomy" id="889306"/>
    <lineage>
        <taxon>Bacteria</taxon>
        <taxon>Bacillati</taxon>
        <taxon>Bacillota</taxon>
        <taxon>Bacilli</taxon>
        <taxon>Bacillales</taxon>
        <taxon>Caryophanaceae</taxon>
        <taxon>Jeotgalibacillus</taxon>
    </lineage>
</organism>
<feature type="transmembrane region" description="Helical" evidence="8">
    <location>
        <begin position="26"/>
        <end position="43"/>
    </location>
</feature>
<reference evidence="9 10" key="1">
    <citation type="submission" date="2015-01" db="EMBL/GenBank/DDBJ databases">
        <title>Genome sequencing of Jeotgalibacillus soli.</title>
        <authorList>
            <person name="Goh K.M."/>
            <person name="Chan K.-G."/>
            <person name="Yaakop A.S."/>
            <person name="Ee R."/>
            <person name="Gan H.M."/>
            <person name="Chan C.S."/>
        </authorList>
    </citation>
    <scope>NUCLEOTIDE SEQUENCE [LARGE SCALE GENOMIC DNA]</scope>
    <source>
        <strain evidence="9 10">P9</strain>
    </source>
</reference>
<evidence type="ECO:0000256" key="8">
    <source>
        <dbReference type="SAM" id="Phobius"/>
    </source>
</evidence>
<feature type="transmembrane region" description="Helical" evidence="8">
    <location>
        <begin position="292"/>
        <end position="315"/>
    </location>
</feature>
<evidence type="ECO:0000256" key="5">
    <source>
        <dbReference type="ARBA" id="ARBA00022692"/>
    </source>
</evidence>
<feature type="transmembrane region" description="Helical" evidence="8">
    <location>
        <begin position="335"/>
        <end position="362"/>
    </location>
</feature>
<dbReference type="PATRIC" id="fig|889306.3.peg.2995"/>
<dbReference type="Pfam" id="PF01594">
    <property type="entry name" value="AI-2E_transport"/>
    <property type="match status" value="1"/>
</dbReference>
<evidence type="ECO:0000256" key="3">
    <source>
        <dbReference type="ARBA" id="ARBA00022448"/>
    </source>
</evidence>
<dbReference type="GO" id="GO:0055085">
    <property type="term" value="P:transmembrane transport"/>
    <property type="evidence" value="ECO:0007669"/>
    <property type="project" value="TreeGrafter"/>
</dbReference>
<dbReference type="STRING" id="889306.KP78_29830"/>
<feature type="transmembrane region" description="Helical" evidence="8">
    <location>
        <begin position="266"/>
        <end position="285"/>
    </location>
</feature>
<keyword evidence="10" id="KW-1185">Reference proteome</keyword>
<feature type="transmembrane region" description="Helical" evidence="8">
    <location>
        <begin position="177"/>
        <end position="202"/>
    </location>
</feature>
<keyword evidence="4" id="KW-1003">Cell membrane</keyword>
<evidence type="ECO:0000256" key="2">
    <source>
        <dbReference type="ARBA" id="ARBA00009773"/>
    </source>
</evidence>
<dbReference type="PANTHER" id="PTHR21716">
    <property type="entry name" value="TRANSMEMBRANE PROTEIN"/>
    <property type="match status" value="1"/>
</dbReference>
<comment type="subcellular location">
    <subcellularLocation>
        <location evidence="1">Cell membrane</location>
        <topology evidence="1">Multi-pass membrane protein</topology>
    </subcellularLocation>
</comment>
<evidence type="ECO:0000313" key="9">
    <source>
        <dbReference type="EMBL" id="KIL45439.1"/>
    </source>
</evidence>
<feature type="transmembrane region" description="Helical" evidence="8">
    <location>
        <begin position="243"/>
        <end position="260"/>
    </location>
</feature>
<comment type="similarity">
    <text evidence="2">Belongs to the autoinducer-2 exporter (AI-2E) (TC 2.A.86) family.</text>
</comment>
<evidence type="ECO:0008006" key="11">
    <source>
        <dbReference type="Google" id="ProtNLM"/>
    </source>
</evidence>
<keyword evidence="3" id="KW-0813">Transport</keyword>
<keyword evidence="6 8" id="KW-1133">Transmembrane helix</keyword>
<dbReference type="Proteomes" id="UP000031938">
    <property type="component" value="Unassembled WGS sequence"/>
</dbReference>
<keyword evidence="5 8" id="KW-0812">Transmembrane</keyword>
<proteinExistence type="inferred from homology"/>